<reference evidence="8 9" key="1">
    <citation type="journal article" date="2021" name="Sci. Rep.">
        <title>The distribution of antibiotic resistance genes in chicken gut microbiota commensals.</title>
        <authorList>
            <person name="Juricova H."/>
            <person name="Matiasovicova J."/>
            <person name="Kubasova T."/>
            <person name="Cejkova D."/>
            <person name="Rychlik I."/>
        </authorList>
    </citation>
    <scope>NUCLEOTIDE SEQUENCE [LARGE SCALE GENOMIC DNA]</scope>
    <source>
        <strain evidence="8 9">An431b</strain>
    </source>
</reference>
<dbReference type="Gene3D" id="3.90.320.10">
    <property type="match status" value="1"/>
</dbReference>
<organism evidence="8 9">
    <name type="scientific">Anaerotignum lactatifermentans</name>
    <dbReference type="NCBI Taxonomy" id="160404"/>
    <lineage>
        <taxon>Bacteria</taxon>
        <taxon>Bacillati</taxon>
        <taxon>Bacillota</taxon>
        <taxon>Clostridia</taxon>
        <taxon>Lachnospirales</taxon>
        <taxon>Anaerotignaceae</taxon>
        <taxon>Anaerotignum</taxon>
    </lineage>
</organism>
<dbReference type="Proteomes" id="UP000729290">
    <property type="component" value="Unassembled WGS sequence"/>
</dbReference>
<evidence type="ECO:0000256" key="6">
    <source>
        <dbReference type="ARBA" id="ARBA00023014"/>
    </source>
</evidence>
<evidence type="ECO:0000256" key="3">
    <source>
        <dbReference type="ARBA" id="ARBA00022723"/>
    </source>
</evidence>
<dbReference type="RefSeq" id="WP_205133170.1">
    <property type="nucleotide sequence ID" value="NZ_JACSNT010000004.1"/>
</dbReference>
<sequence length="200" mass="23159">MVGFEEWFSALRWTDFLTVGILLAVFLLLAFRLRRPALMKMPLADRTRGLVLIYADQKQEGRADFGKLLYSGKYDLRGKPDYVFRRRFGRAIIPVEIKSGRIGQEEVPHRGDLLQLYAYFLLLEDVFGRRPKYGWLEYQDSIFFVRNTSSARREALGTMKEMRQMLATGKGTPRAEFAVCRYCVCNGTVCPYAKNTLTEE</sequence>
<dbReference type="EMBL" id="JACSNV010000002">
    <property type="protein sequence ID" value="MBM6876978.1"/>
    <property type="molecule type" value="Genomic_DNA"/>
</dbReference>
<dbReference type="PANTHER" id="PTHR36531:SF6">
    <property type="entry name" value="DNA REPLICATION ATP-DEPENDENT HELICASE_NUCLEASE DNA2"/>
    <property type="match status" value="1"/>
</dbReference>
<evidence type="ECO:0000256" key="1">
    <source>
        <dbReference type="ARBA" id="ARBA00001966"/>
    </source>
</evidence>
<protein>
    <submittedName>
        <fullName evidence="8">Dna2/Cas4 domain-containing protein</fullName>
    </submittedName>
</protein>
<gene>
    <name evidence="8" type="ORF">H9X83_02235</name>
</gene>
<keyword evidence="4" id="KW-0378">Hydrolase</keyword>
<evidence type="ECO:0000256" key="4">
    <source>
        <dbReference type="ARBA" id="ARBA00022801"/>
    </source>
</evidence>
<evidence type="ECO:0000256" key="7">
    <source>
        <dbReference type="SAM" id="Phobius"/>
    </source>
</evidence>
<keyword evidence="2" id="KW-0540">Nuclease</keyword>
<proteinExistence type="predicted"/>
<evidence type="ECO:0000256" key="2">
    <source>
        <dbReference type="ARBA" id="ARBA00022722"/>
    </source>
</evidence>
<keyword evidence="5" id="KW-0408">Iron</keyword>
<keyword evidence="9" id="KW-1185">Reference proteome</keyword>
<dbReference type="InterPro" id="IPR051827">
    <property type="entry name" value="Cas4_exonuclease"/>
</dbReference>
<feature type="transmembrane region" description="Helical" evidence="7">
    <location>
        <begin position="12"/>
        <end position="31"/>
    </location>
</feature>
<keyword evidence="3" id="KW-0479">Metal-binding</keyword>
<keyword evidence="7" id="KW-1133">Transmembrane helix</keyword>
<keyword evidence="7" id="KW-0812">Transmembrane</keyword>
<comment type="caution">
    <text evidence="8">The sequence shown here is derived from an EMBL/GenBank/DDBJ whole genome shotgun (WGS) entry which is preliminary data.</text>
</comment>
<name>A0ABS2G887_9FIRM</name>
<evidence type="ECO:0000313" key="8">
    <source>
        <dbReference type="EMBL" id="MBM6876978.1"/>
    </source>
</evidence>
<dbReference type="PANTHER" id="PTHR36531">
    <property type="entry name" value="CRISPR-ASSOCIATED EXONUCLEASE CAS4"/>
    <property type="match status" value="1"/>
</dbReference>
<keyword evidence="7" id="KW-0472">Membrane</keyword>
<accession>A0ABS2G887</accession>
<evidence type="ECO:0000313" key="9">
    <source>
        <dbReference type="Proteomes" id="UP000729290"/>
    </source>
</evidence>
<evidence type="ECO:0000256" key="5">
    <source>
        <dbReference type="ARBA" id="ARBA00023004"/>
    </source>
</evidence>
<comment type="cofactor">
    <cofactor evidence="1">
        <name>[4Fe-4S] cluster</name>
        <dbReference type="ChEBI" id="CHEBI:49883"/>
    </cofactor>
</comment>
<keyword evidence="6" id="KW-0411">Iron-sulfur</keyword>
<dbReference type="InterPro" id="IPR011604">
    <property type="entry name" value="PDDEXK-like_dom_sf"/>
</dbReference>